<reference evidence="9" key="1">
    <citation type="submission" date="2022-08" db="EMBL/GenBank/DDBJ databases">
        <title>A Global Phylogenomic Analysis of the Shiitake Genus Lentinula.</title>
        <authorList>
            <consortium name="DOE Joint Genome Institute"/>
            <person name="Sierra-Patev S."/>
            <person name="Min B."/>
            <person name="Naranjo-Ortiz M."/>
            <person name="Looney B."/>
            <person name="Konkel Z."/>
            <person name="Slot J.C."/>
            <person name="Sakamoto Y."/>
            <person name="Steenwyk J.L."/>
            <person name="Rokas A."/>
            <person name="Carro J."/>
            <person name="Camarero S."/>
            <person name="Ferreira P."/>
            <person name="Molpeceres G."/>
            <person name="Ruiz-Duenas F.J."/>
            <person name="Serrano A."/>
            <person name="Henrissat B."/>
            <person name="Drula E."/>
            <person name="Hughes K.W."/>
            <person name="Mata J.L."/>
            <person name="Ishikawa N.K."/>
            <person name="Vargas-Isla R."/>
            <person name="Ushijima S."/>
            <person name="Smith C.A."/>
            <person name="Ahrendt S."/>
            <person name="Andreopoulos W."/>
            <person name="He G."/>
            <person name="Labutti K."/>
            <person name="Lipzen A."/>
            <person name="Ng V."/>
            <person name="Riley R."/>
            <person name="Sandor L."/>
            <person name="Barry K."/>
            <person name="Martinez A.T."/>
            <person name="Xiao Y."/>
            <person name="Gibbons J.G."/>
            <person name="Terashima K."/>
            <person name="Grigoriev I.V."/>
            <person name="Hibbett D.S."/>
        </authorList>
    </citation>
    <scope>NUCLEOTIDE SEQUENCE</scope>
    <source>
        <strain evidence="9">JLM2183</strain>
    </source>
</reference>
<evidence type="ECO:0000313" key="9">
    <source>
        <dbReference type="EMBL" id="KAJ4485615.1"/>
    </source>
</evidence>
<dbReference type="InterPro" id="IPR008937">
    <property type="entry name" value="Ras-like_GEF"/>
</dbReference>
<dbReference type="EMBL" id="JAOTPV010000003">
    <property type="protein sequence ID" value="KAJ4485615.1"/>
    <property type="molecule type" value="Genomic_DNA"/>
</dbReference>
<dbReference type="GO" id="GO:0005085">
    <property type="term" value="F:guanyl-nucleotide exchange factor activity"/>
    <property type="evidence" value="ECO:0007669"/>
    <property type="project" value="UniProtKB-KW"/>
</dbReference>
<dbReference type="CDD" id="cd06224">
    <property type="entry name" value="REM"/>
    <property type="match status" value="1"/>
</dbReference>
<dbReference type="PROSITE" id="PS50212">
    <property type="entry name" value="RASGEF_NTER"/>
    <property type="match status" value="1"/>
</dbReference>
<evidence type="ECO:0000256" key="5">
    <source>
        <dbReference type="SAM" id="MobiDB-lite"/>
    </source>
</evidence>
<dbReference type="Proteomes" id="UP001150266">
    <property type="component" value="Unassembled WGS sequence"/>
</dbReference>
<dbReference type="Pfam" id="PF00617">
    <property type="entry name" value="RasGEF"/>
    <property type="match status" value="1"/>
</dbReference>
<feature type="compositionally biased region" description="Pro residues" evidence="5">
    <location>
        <begin position="185"/>
        <end position="199"/>
    </location>
</feature>
<dbReference type="Pfam" id="PF00018">
    <property type="entry name" value="SH3_1"/>
    <property type="match status" value="1"/>
</dbReference>
<dbReference type="PROSITE" id="PS50002">
    <property type="entry name" value="SH3"/>
    <property type="match status" value="1"/>
</dbReference>
<dbReference type="GO" id="GO:0005886">
    <property type="term" value="C:plasma membrane"/>
    <property type="evidence" value="ECO:0007669"/>
    <property type="project" value="TreeGrafter"/>
</dbReference>
<feature type="region of interest" description="Disordered" evidence="5">
    <location>
        <begin position="161"/>
        <end position="264"/>
    </location>
</feature>
<dbReference type="OrthoDB" id="10255964at2759"/>
<accession>A0A9W9ALF4</accession>
<dbReference type="PANTHER" id="PTHR23113:SF368">
    <property type="entry name" value="CELL DIVISION CONTROL PROTEIN 25"/>
    <property type="match status" value="1"/>
</dbReference>
<evidence type="ECO:0000259" key="7">
    <source>
        <dbReference type="PROSITE" id="PS50009"/>
    </source>
</evidence>
<evidence type="ECO:0000259" key="8">
    <source>
        <dbReference type="PROSITE" id="PS50212"/>
    </source>
</evidence>
<organism evidence="9 10">
    <name type="scientific">Lentinula aciculospora</name>
    <dbReference type="NCBI Taxonomy" id="153920"/>
    <lineage>
        <taxon>Eukaryota</taxon>
        <taxon>Fungi</taxon>
        <taxon>Dikarya</taxon>
        <taxon>Basidiomycota</taxon>
        <taxon>Agaricomycotina</taxon>
        <taxon>Agaricomycetes</taxon>
        <taxon>Agaricomycetidae</taxon>
        <taxon>Agaricales</taxon>
        <taxon>Marasmiineae</taxon>
        <taxon>Omphalotaceae</taxon>
        <taxon>Lentinula</taxon>
    </lineage>
</organism>
<evidence type="ECO:0000256" key="1">
    <source>
        <dbReference type="ARBA" id="ARBA00022443"/>
    </source>
</evidence>
<keyword evidence="2 3" id="KW-0344">Guanine-nucleotide releasing factor</keyword>
<proteinExistence type="predicted"/>
<feature type="domain" description="N-terminal Ras-GEF" evidence="8">
    <location>
        <begin position="302"/>
        <end position="443"/>
    </location>
</feature>
<dbReference type="SMART" id="SM00147">
    <property type="entry name" value="RasGEF"/>
    <property type="match status" value="1"/>
</dbReference>
<evidence type="ECO:0000256" key="4">
    <source>
        <dbReference type="PROSITE-ProRule" id="PRU00192"/>
    </source>
</evidence>
<dbReference type="SUPFAM" id="SSF50044">
    <property type="entry name" value="SH3-domain"/>
    <property type="match status" value="1"/>
</dbReference>
<dbReference type="InterPro" id="IPR000651">
    <property type="entry name" value="Ras-like_Gua-exchang_fac_N"/>
</dbReference>
<feature type="domain" description="SH3" evidence="6">
    <location>
        <begin position="62"/>
        <end position="123"/>
    </location>
</feature>
<protein>
    <submittedName>
        <fullName evidence="9">Ras guanine nucleotide exchange factor domain-containing protein</fullName>
    </submittedName>
</protein>
<evidence type="ECO:0000256" key="2">
    <source>
        <dbReference type="ARBA" id="ARBA00022658"/>
    </source>
</evidence>
<dbReference type="InterPro" id="IPR036964">
    <property type="entry name" value="RASGEF_cat_dom_sf"/>
</dbReference>
<evidence type="ECO:0000256" key="3">
    <source>
        <dbReference type="PROSITE-ProRule" id="PRU00168"/>
    </source>
</evidence>
<gene>
    <name evidence="9" type="ORF">J3R30DRAFT_3696993</name>
</gene>
<evidence type="ECO:0000259" key="6">
    <source>
        <dbReference type="PROSITE" id="PS50002"/>
    </source>
</evidence>
<dbReference type="SMART" id="SM00229">
    <property type="entry name" value="RasGEFN"/>
    <property type="match status" value="1"/>
</dbReference>
<dbReference type="Pfam" id="PF00618">
    <property type="entry name" value="RasGEF_N"/>
    <property type="match status" value="1"/>
</dbReference>
<dbReference type="AlphaFoldDB" id="A0A9W9ALF4"/>
<dbReference type="SMART" id="SM00326">
    <property type="entry name" value="SH3"/>
    <property type="match status" value="1"/>
</dbReference>
<sequence>MSVAIPGHSQTVRQSLHLSIDPHPYSSSPIQFSPDSPYTSSSSARPSSDTAGTSPLSTGSDSIILSVLCMHDFVSDDPDHLSFSRNEILDIFKQEDSGWWAAMRRGGDTIRWIPQAFVQPLEEEMAERLLNVREELRIYEYEAEQLYVSAPISRIHYEEPEFIPSPPSEGNVFQSISDQRRSGRPYPPPSPATPMPQPRIPNHLPKFTTNKPSPLALKKQESSTSPQDRGTPLSATRRPLPPPVTLAEDSVRNDPSVSPDTKRRDEKIKKLTGSDEALAFLNAVNPPWYLKPRHTDELQIDPEGKLISGTRIALVERLVWDIVPSAKIFRPENSQENYQRMFLTTFRTFMPPDDLFDMLVDIYRMSYPESLTESEFLEWRDRCLQPTQRQILSVFTMWLEECKLLEEEPYISRRLNEFLKLIKSPSPLASTAQRITESVIRLTFETGPPASSPIDLRKKHKSTKNELFELPPSDVAEQLTLYEYKLYIKITSQDCIAQATQTKKSGCTRSREALSAFCSTHDKIAAWVTDTVLNGHLPSRRSEIINFWIKVAEKCRNLNNFASMSAIINALSSTVINRLNLTWLHVGRKNTFETLLKHNEPSGGFSAYRQLHLHAVDAPCVPFIGMYLTELVHIKDQYSDEGNRVSMLQRQRWYDVVMIMLRSQAKPYNITENETMKLIQNNLRGWTTTKDWQARFWSKSQEVQRTERENADIRRGLESAGF</sequence>
<dbReference type="InterPro" id="IPR001452">
    <property type="entry name" value="SH3_domain"/>
</dbReference>
<dbReference type="InterPro" id="IPR036028">
    <property type="entry name" value="SH3-like_dom_sf"/>
</dbReference>
<dbReference type="InterPro" id="IPR023578">
    <property type="entry name" value="Ras_GEF_dom_sf"/>
</dbReference>
<keyword evidence="10" id="KW-1185">Reference proteome</keyword>
<feature type="compositionally biased region" description="Low complexity" evidence="5">
    <location>
        <begin position="33"/>
        <end position="51"/>
    </location>
</feature>
<feature type="region of interest" description="Disordered" evidence="5">
    <location>
        <begin position="29"/>
        <end position="57"/>
    </location>
</feature>
<comment type="caution">
    <text evidence="9">The sequence shown here is derived from an EMBL/GenBank/DDBJ whole genome shotgun (WGS) entry which is preliminary data.</text>
</comment>
<dbReference type="Gene3D" id="2.30.30.40">
    <property type="entry name" value="SH3 Domains"/>
    <property type="match status" value="1"/>
</dbReference>
<dbReference type="PANTHER" id="PTHR23113">
    <property type="entry name" value="GUANINE NUCLEOTIDE EXCHANGE FACTOR"/>
    <property type="match status" value="1"/>
</dbReference>
<dbReference type="Gene3D" id="1.10.840.10">
    <property type="entry name" value="Ras guanine-nucleotide exchange factors catalytic domain"/>
    <property type="match status" value="1"/>
</dbReference>
<dbReference type="CDD" id="cd00174">
    <property type="entry name" value="SH3"/>
    <property type="match status" value="1"/>
</dbReference>
<dbReference type="Gene3D" id="1.20.870.10">
    <property type="entry name" value="Son of sevenless (SoS) protein Chain: S domain 1"/>
    <property type="match status" value="1"/>
</dbReference>
<feature type="domain" description="Ras-GEF" evidence="7">
    <location>
        <begin position="471"/>
        <end position="706"/>
    </location>
</feature>
<dbReference type="SUPFAM" id="SSF48366">
    <property type="entry name" value="Ras GEF"/>
    <property type="match status" value="1"/>
</dbReference>
<dbReference type="GO" id="GO:0007265">
    <property type="term" value="P:Ras protein signal transduction"/>
    <property type="evidence" value="ECO:0007669"/>
    <property type="project" value="TreeGrafter"/>
</dbReference>
<dbReference type="PROSITE" id="PS50009">
    <property type="entry name" value="RASGEF_CAT"/>
    <property type="match status" value="1"/>
</dbReference>
<dbReference type="InterPro" id="IPR001895">
    <property type="entry name" value="RASGEF_cat_dom"/>
</dbReference>
<evidence type="ECO:0000313" key="10">
    <source>
        <dbReference type="Proteomes" id="UP001150266"/>
    </source>
</evidence>
<name>A0A9W9ALF4_9AGAR</name>
<keyword evidence="1 4" id="KW-0728">SH3 domain</keyword>